<dbReference type="InterPro" id="IPR036615">
    <property type="entry name" value="Mur_ligase_C_dom_sf"/>
</dbReference>
<protein>
    <recommendedName>
        <fullName evidence="1">Mur ligase C-terminal domain-containing protein</fullName>
    </recommendedName>
</protein>
<name>A0A383E5V2_9ZZZZ</name>
<dbReference type="SUPFAM" id="SSF53244">
    <property type="entry name" value="MurD-like peptide ligases, peptide-binding domain"/>
    <property type="match status" value="1"/>
</dbReference>
<dbReference type="Pfam" id="PF02875">
    <property type="entry name" value="Mur_ligase_C"/>
    <property type="match status" value="1"/>
</dbReference>
<dbReference type="Gene3D" id="3.90.190.20">
    <property type="entry name" value="Mur ligase, C-terminal domain"/>
    <property type="match status" value="1"/>
</dbReference>
<proteinExistence type="predicted"/>
<evidence type="ECO:0000259" key="1">
    <source>
        <dbReference type="Pfam" id="PF02875"/>
    </source>
</evidence>
<gene>
    <name evidence="2" type="ORF">METZ01_LOCUS504674</name>
</gene>
<dbReference type="InterPro" id="IPR004101">
    <property type="entry name" value="Mur_ligase_C"/>
</dbReference>
<evidence type="ECO:0000313" key="2">
    <source>
        <dbReference type="EMBL" id="SVE51820.1"/>
    </source>
</evidence>
<reference evidence="2" key="1">
    <citation type="submission" date="2018-05" db="EMBL/GenBank/DDBJ databases">
        <authorList>
            <person name="Lanie J.A."/>
            <person name="Ng W.-L."/>
            <person name="Kazmierczak K.M."/>
            <person name="Andrzejewski T.M."/>
            <person name="Davidsen T.M."/>
            <person name="Wayne K.J."/>
            <person name="Tettelin H."/>
            <person name="Glass J.I."/>
            <person name="Rusch D."/>
            <person name="Podicherti R."/>
            <person name="Tsui H.-C.T."/>
            <person name="Winkler M.E."/>
        </authorList>
    </citation>
    <scope>NUCLEOTIDE SEQUENCE</scope>
</reference>
<feature type="domain" description="Mur ligase C-terminal" evidence="1">
    <location>
        <begin position="100"/>
        <end position="216"/>
    </location>
</feature>
<organism evidence="2">
    <name type="scientific">marine metagenome</name>
    <dbReference type="NCBI Taxonomy" id="408172"/>
    <lineage>
        <taxon>unclassified sequences</taxon>
        <taxon>metagenomes</taxon>
        <taxon>ecological metagenomes</taxon>
    </lineage>
</organism>
<dbReference type="EMBL" id="UINC01222862">
    <property type="protein sequence ID" value="SVE51820.1"/>
    <property type="molecule type" value="Genomic_DNA"/>
</dbReference>
<dbReference type="AlphaFoldDB" id="A0A383E5V2"/>
<dbReference type="GO" id="GO:0016881">
    <property type="term" value="F:acid-amino acid ligase activity"/>
    <property type="evidence" value="ECO:0007669"/>
    <property type="project" value="InterPro"/>
</dbReference>
<accession>A0A383E5V2</accession>
<sequence length="232" mass="25109">PVARRGRPLFTTSSQQPEVLDHIRRRATEGGLRLFVCGPEGVATVEAAPVPYIVAPEPSLRRPCTWVDNARLAVATATYMQTDLSIAIVRRVLDEHQWPGRFEPARESPKVILDGAHNPAAAAALRDDLEPLGTPWTFVVGVNEDHEAAEVLRCLAPVAERFILTSSEHPKVLSAADLAQQAPADVAVNVEPGLRSALERALQEAGDDGRVCVTGSLHLAARAREFFGLSHQ</sequence>
<feature type="non-terminal residue" evidence="2">
    <location>
        <position position="1"/>
    </location>
</feature>
<feature type="non-terminal residue" evidence="2">
    <location>
        <position position="232"/>
    </location>
</feature>